<gene>
    <name evidence="1" type="ORF">PR048_021397</name>
</gene>
<proteinExistence type="predicted"/>
<evidence type="ECO:0000313" key="1">
    <source>
        <dbReference type="EMBL" id="KAJ8876947.1"/>
    </source>
</evidence>
<dbReference type="EMBL" id="JARBHB010000008">
    <property type="protein sequence ID" value="KAJ8876947.1"/>
    <property type="molecule type" value="Genomic_DNA"/>
</dbReference>
<protein>
    <submittedName>
        <fullName evidence="1">Uncharacterized protein</fullName>
    </submittedName>
</protein>
<organism evidence="1 2">
    <name type="scientific">Dryococelus australis</name>
    <dbReference type="NCBI Taxonomy" id="614101"/>
    <lineage>
        <taxon>Eukaryota</taxon>
        <taxon>Metazoa</taxon>
        <taxon>Ecdysozoa</taxon>
        <taxon>Arthropoda</taxon>
        <taxon>Hexapoda</taxon>
        <taxon>Insecta</taxon>
        <taxon>Pterygota</taxon>
        <taxon>Neoptera</taxon>
        <taxon>Polyneoptera</taxon>
        <taxon>Phasmatodea</taxon>
        <taxon>Verophasmatodea</taxon>
        <taxon>Anareolatae</taxon>
        <taxon>Phasmatidae</taxon>
        <taxon>Eurycanthinae</taxon>
        <taxon>Dryococelus</taxon>
    </lineage>
</organism>
<accession>A0ABQ9GY32</accession>
<reference evidence="1 2" key="1">
    <citation type="submission" date="2023-02" db="EMBL/GenBank/DDBJ databases">
        <title>LHISI_Scaffold_Assembly.</title>
        <authorList>
            <person name="Stuart O.P."/>
            <person name="Cleave R."/>
            <person name="Magrath M.J.L."/>
            <person name="Mikheyev A.S."/>
        </authorList>
    </citation>
    <scope>NUCLEOTIDE SEQUENCE [LARGE SCALE GENOMIC DNA]</scope>
    <source>
        <strain evidence="1">Daus_M_001</strain>
        <tissue evidence="1">Leg muscle</tissue>
    </source>
</reference>
<dbReference type="Proteomes" id="UP001159363">
    <property type="component" value="Chromosome 7"/>
</dbReference>
<comment type="caution">
    <text evidence="1">The sequence shown here is derived from an EMBL/GenBank/DDBJ whole genome shotgun (WGS) entry which is preliminary data.</text>
</comment>
<keyword evidence="2" id="KW-1185">Reference proteome</keyword>
<feature type="non-terminal residue" evidence="1">
    <location>
        <position position="168"/>
    </location>
</feature>
<evidence type="ECO:0000313" key="2">
    <source>
        <dbReference type="Proteomes" id="UP001159363"/>
    </source>
</evidence>
<name>A0ABQ9GY32_9NEOP</name>
<sequence length="168" mass="19150">MRIFVEQLSVPQLDSKQRKCVTTVFDYIGLHHSTHESEFTLTCFSSSLDWALPHGIPVFILPTHSPIGVGNKGGGLEKKLNDFMFFGYEINQKVWVNLQKSKTLAKWVSGRIMQQVGKVHQCQLRHNACKEPDTNENFPMPRPLQQLCQTELEIADRHDGQSSEGEKK</sequence>